<dbReference type="EMBL" id="BOML01000050">
    <property type="protein sequence ID" value="GIE04958.1"/>
    <property type="molecule type" value="Genomic_DNA"/>
</dbReference>
<sequence length="261" mass="27217">MRRRIVLLLVAFVLAGFSAVAVVAYGRNADERALQGGEGTWVLLATTAIPANTTGADIRSRKLVRQVLMPARSVPSGAITKLDTSYDKLTLNSELEPDQMLMGGHFQHPPPAAASPSPTFVLPSGKIAISAELTIARQVAGNVDSGSVVAVFLTEQTGLYKREQTTKLIVAKATVITVGERPEPTSASPTPTAGNGATVLPTVVAGTASPEPQSLERYVVTLAVNQADAEKIVNGYNSGELHLALISTPVPSVSPTPDAES</sequence>
<dbReference type="Proteomes" id="UP000637628">
    <property type="component" value="Unassembled WGS sequence"/>
</dbReference>
<keyword evidence="3" id="KW-1185">Reference proteome</keyword>
<accession>A0ABQ3Z550</accession>
<dbReference type="InterPro" id="IPR031571">
    <property type="entry name" value="RcpC_dom"/>
</dbReference>
<name>A0ABQ3Z550_9ACTN</name>
<gene>
    <name evidence="2" type="ORF">Adu01nite_63080</name>
</gene>
<comment type="caution">
    <text evidence="2">The sequence shown here is derived from an EMBL/GenBank/DDBJ whole genome shotgun (WGS) entry which is preliminary data.</text>
</comment>
<dbReference type="Pfam" id="PF16976">
    <property type="entry name" value="RcpC"/>
    <property type="match status" value="1"/>
</dbReference>
<proteinExistence type="predicted"/>
<organism evidence="2 3">
    <name type="scientific">Paractinoplanes durhamensis</name>
    <dbReference type="NCBI Taxonomy" id="113563"/>
    <lineage>
        <taxon>Bacteria</taxon>
        <taxon>Bacillati</taxon>
        <taxon>Actinomycetota</taxon>
        <taxon>Actinomycetes</taxon>
        <taxon>Micromonosporales</taxon>
        <taxon>Micromonosporaceae</taxon>
        <taxon>Paractinoplanes</taxon>
    </lineage>
</organism>
<protein>
    <recommendedName>
        <fullName evidence="1">Flp pilus assembly protein RcpC/CpaB domain-containing protein</fullName>
    </recommendedName>
</protein>
<evidence type="ECO:0000313" key="2">
    <source>
        <dbReference type="EMBL" id="GIE04958.1"/>
    </source>
</evidence>
<evidence type="ECO:0000259" key="1">
    <source>
        <dbReference type="Pfam" id="PF16976"/>
    </source>
</evidence>
<feature type="domain" description="Flp pilus assembly protein RcpC/CpaB" evidence="1">
    <location>
        <begin position="121"/>
        <end position="245"/>
    </location>
</feature>
<dbReference type="RefSeq" id="WP_203732130.1">
    <property type="nucleotide sequence ID" value="NZ_BAAATX010000037.1"/>
</dbReference>
<reference evidence="2 3" key="1">
    <citation type="submission" date="2021-01" db="EMBL/GenBank/DDBJ databases">
        <title>Whole genome shotgun sequence of Actinoplanes durhamensis NBRC 14914.</title>
        <authorList>
            <person name="Komaki H."/>
            <person name="Tamura T."/>
        </authorList>
    </citation>
    <scope>NUCLEOTIDE SEQUENCE [LARGE SCALE GENOMIC DNA]</scope>
    <source>
        <strain evidence="2 3">NBRC 14914</strain>
    </source>
</reference>
<evidence type="ECO:0000313" key="3">
    <source>
        <dbReference type="Proteomes" id="UP000637628"/>
    </source>
</evidence>